<protein>
    <submittedName>
        <fullName evidence="1">Uncharacterized protein</fullName>
    </submittedName>
</protein>
<reference evidence="1 2" key="1">
    <citation type="submission" date="2021-06" db="EMBL/GenBank/DDBJ databases">
        <title>Caerostris extrusa draft genome.</title>
        <authorList>
            <person name="Kono N."/>
            <person name="Arakawa K."/>
        </authorList>
    </citation>
    <scope>NUCLEOTIDE SEQUENCE [LARGE SCALE GENOMIC DNA]</scope>
</reference>
<gene>
    <name evidence="1" type="ORF">CEXT_741241</name>
</gene>
<keyword evidence="2" id="KW-1185">Reference proteome</keyword>
<dbReference type="Proteomes" id="UP001054945">
    <property type="component" value="Unassembled WGS sequence"/>
</dbReference>
<evidence type="ECO:0000313" key="1">
    <source>
        <dbReference type="EMBL" id="GIX91748.1"/>
    </source>
</evidence>
<dbReference type="EMBL" id="BPLR01021611">
    <property type="protein sequence ID" value="GIX91748.1"/>
    <property type="molecule type" value="Genomic_DNA"/>
</dbReference>
<name>A0AAV4P5H4_CAEEX</name>
<evidence type="ECO:0000313" key="2">
    <source>
        <dbReference type="Proteomes" id="UP001054945"/>
    </source>
</evidence>
<comment type="caution">
    <text evidence="1">The sequence shown here is derived from an EMBL/GenBank/DDBJ whole genome shotgun (WGS) entry which is preliminary data.</text>
</comment>
<dbReference type="AlphaFoldDB" id="A0AAV4P5H4"/>
<sequence>MRYVAYFVSEGPNKDRKAVTKCKVRDHKVMCETIYECNLMFDFPVRKPPLFISLWKNFRWVFLNALIRFFLCRKQDGHEIIPG</sequence>
<organism evidence="1 2">
    <name type="scientific">Caerostris extrusa</name>
    <name type="common">Bark spider</name>
    <name type="synonym">Caerostris bankana</name>
    <dbReference type="NCBI Taxonomy" id="172846"/>
    <lineage>
        <taxon>Eukaryota</taxon>
        <taxon>Metazoa</taxon>
        <taxon>Ecdysozoa</taxon>
        <taxon>Arthropoda</taxon>
        <taxon>Chelicerata</taxon>
        <taxon>Arachnida</taxon>
        <taxon>Araneae</taxon>
        <taxon>Araneomorphae</taxon>
        <taxon>Entelegynae</taxon>
        <taxon>Araneoidea</taxon>
        <taxon>Araneidae</taxon>
        <taxon>Caerostris</taxon>
    </lineage>
</organism>
<proteinExistence type="predicted"/>
<accession>A0AAV4P5H4</accession>